<dbReference type="EMBL" id="GGEC01027695">
    <property type="protein sequence ID" value="MBX08179.1"/>
    <property type="molecule type" value="Transcribed_RNA"/>
</dbReference>
<reference evidence="2" key="1">
    <citation type="submission" date="2018-02" db="EMBL/GenBank/DDBJ databases">
        <title>Rhizophora mucronata_Transcriptome.</title>
        <authorList>
            <person name="Meera S.P."/>
            <person name="Sreeshan A."/>
            <person name="Augustine A."/>
        </authorList>
    </citation>
    <scope>NUCLEOTIDE SEQUENCE</scope>
    <source>
        <tissue evidence="2">Leaf</tissue>
    </source>
</reference>
<dbReference type="AlphaFoldDB" id="A0A2P2KR34"/>
<evidence type="ECO:0000256" key="1">
    <source>
        <dbReference type="SAM" id="SignalP"/>
    </source>
</evidence>
<accession>A0A2P2KR34</accession>
<organism evidence="2">
    <name type="scientific">Rhizophora mucronata</name>
    <name type="common">Asiatic mangrove</name>
    <dbReference type="NCBI Taxonomy" id="61149"/>
    <lineage>
        <taxon>Eukaryota</taxon>
        <taxon>Viridiplantae</taxon>
        <taxon>Streptophyta</taxon>
        <taxon>Embryophyta</taxon>
        <taxon>Tracheophyta</taxon>
        <taxon>Spermatophyta</taxon>
        <taxon>Magnoliopsida</taxon>
        <taxon>eudicotyledons</taxon>
        <taxon>Gunneridae</taxon>
        <taxon>Pentapetalae</taxon>
        <taxon>rosids</taxon>
        <taxon>fabids</taxon>
        <taxon>Malpighiales</taxon>
        <taxon>Rhizophoraceae</taxon>
        <taxon>Rhizophora</taxon>
    </lineage>
</organism>
<protein>
    <submittedName>
        <fullName evidence="2">Uncharacterized protein</fullName>
    </submittedName>
</protein>
<feature type="chain" id="PRO_5015126867" evidence="1">
    <location>
        <begin position="17"/>
        <end position="29"/>
    </location>
</feature>
<sequence>MVVLLILLSFSSHAHSCITCLLKFRNSYF</sequence>
<keyword evidence="1" id="KW-0732">Signal</keyword>
<name>A0A2P2KR34_RHIMU</name>
<feature type="signal peptide" evidence="1">
    <location>
        <begin position="1"/>
        <end position="16"/>
    </location>
</feature>
<proteinExistence type="predicted"/>
<evidence type="ECO:0000313" key="2">
    <source>
        <dbReference type="EMBL" id="MBX08179.1"/>
    </source>
</evidence>